<dbReference type="AlphaFoldDB" id="A0A4U5LZH1"/>
<organism evidence="2 3">
    <name type="scientific">Steinernema carpocapsae</name>
    <name type="common">Entomopathogenic nematode</name>
    <dbReference type="NCBI Taxonomy" id="34508"/>
    <lineage>
        <taxon>Eukaryota</taxon>
        <taxon>Metazoa</taxon>
        <taxon>Ecdysozoa</taxon>
        <taxon>Nematoda</taxon>
        <taxon>Chromadorea</taxon>
        <taxon>Rhabditida</taxon>
        <taxon>Tylenchina</taxon>
        <taxon>Panagrolaimomorpha</taxon>
        <taxon>Strongyloidoidea</taxon>
        <taxon>Steinernematidae</taxon>
        <taxon>Steinernema</taxon>
    </lineage>
</organism>
<dbReference type="EMBL" id="AZBU02000011">
    <property type="protein sequence ID" value="TKR61758.1"/>
    <property type="molecule type" value="Genomic_DNA"/>
</dbReference>
<dbReference type="Proteomes" id="UP000298663">
    <property type="component" value="Unassembled WGS sequence"/>
</dbReference>
<sequence length="68" mass="7749">MRTLLLTLLTLLPALLLSKGLPKCRKEDYRGHYLIGLKNEKLIYYRIPENATGVIEAGYLDDLGFSRP</sequence>
<feature type="signal peptide" evidence="1">
    <location>
        <begin position="1"/>
        <end position="20"/>
    </location>
</feature>
<protein>
    <submittedName>
        <fullName evidence="2">Uncharacterized protein</fullName>
    </submittedName>
</protein>
<keyword evidence="1" id="KW-0732">Signal</keyword>
<evidence type="ECO:0000313" key="2">
    <source>
        <dbReference type="EMBL" id="TKR61758.1"/>
    </source>
</evidence>
<feature type="chain" id="PRO_5020573891" evidence="1">
    <location>
        <begin position="21"/>
        <end position="68"/>
    </location>
</feature>
<evidence type="ECO:0000256" key="1">
    <source>
        <dbReference type="SAM" id="SignalP"/>
    </source>
</evidence>
<name>A0A4U5LZH1_STECR</name>
<reference evidence="2 3" key="1">
    <citation type="journal article" date="2015" name="Genome Biol.">
        <title>Comparative genomics of Steinernema reveals deeply conserved gene regulatory networks.</title>
        <authorList>
            <person name="Dillman A.R."/>
            <person name="Macchietto M."/>
            <person name="Porter C.F."/>
            <person name="Rogers A."/>
            <person name="Williams B."/>
            <person name="Antoshechkin I."/>
            <person name="Lee M.M."/>
            <person name="Goodwin Z."/>
            <person name="Lu X."/>
            <person name="Lewis E.E."/>
            <person name="Goodrich-Blair H."/>
            <person name="Stock S.P."/>
            <person name="Adams B.J."/>
            <person name="Sternberg P.W."/>
            <person name="Mortazavi A."/>
        </authorList>
    </citation>
    <scope>NUCLEOTIDE SEQUENCE [LARGE SCALE GENOMIC DNA]</scope>
    <source>
        <strain evidence="2 3">ALL</strain>
    </source>
</reference>
<gene>
    <name evidence="2" type="ORF">L596_028826</name>
</gene>
<proteinExistence type="predicted"/>
<keyword evidence="3" id="KW-1185">Reference proteome</keyword>
<accession>A0A4U5LZH1</accession>
<comment type="caution">
    <text evidence="2">The sequence shown here is derived from an EMBL/GenBank/DDBJ whole genome shotgun (WGS) entry which is preliminary data.</text>
</comment>
<reference evidence="2 3" key="2">
    <citation type="journal article" date="2019" name="G3 (Bethesda)">
        <title>Hybrid Assembly of the Genome of the Entomopathogenic Nematode Steinernema carpocapsae Identifies the X-Chromosome.</title>
        <authorList>
            <person name="Serra L."/>
            <person name="Macchietto M."/>
            <person name="Macias-Munoz A."/>
            <person name="McGill C.J."/>
            <person name="Rodriguez I.M."/>
            <person name="Rodriguez B."/>
            <person name="Murad R."/>
            <person name="Mortazavi A."/>
        </authorList>
    </citation>
    <scope>NUCLEOTIDE SEQUENCE [LARGE SCALE GENOMIC DNA]</scope>
    <source>
        <strain evidence="2 3">ALL</strain>
    </source>
</reference>
<evidence type="ECO:0000313" key="3">
    <source>
        <dbReference type="Proteomes" id="UP000298663"/>
    </source>
</evidence>